<dbReference type="GO" id="GO:0006281">
    <property type="term" value="P:DNA repair"/>
    <property type="evidence" value="ECO:0007669"/>
    <property type="project" value="InterPro"/>
</dbReference>
<dbReference type="GO" id="GO:0006310">
    <property type="term" value="P:DNA recombination"/>
    <property type="evidence" value="ECO:0007669"/>
    <property type="project" value="InterPro"/>
</dbReference>
<reference evidence="1 2" key="1">
    <citation type="journal article" date="2017" name="J. Antimicrob. Chemother.">
        <title>Characterization of the population structure, drug resistance mechanisms and plasmids of the community-associated Enterobacter cloacae complex in China.</title>
        <authorList>
            <person name="Zhou K."/>
            <person name="Yu W."/>
            <person name="Cao X."/>
            <person name="Shen P."/>
            <person name="Lu H."/>
            <person name="Luo Q."/>
            <person name="Rossen J.W.A."/>
            <person name="Xiao Y."/>
        </authorList>
    </citation>
    <scope>NUCLEOTIDE SEQUENCE [LARGE SCALE GENOMIC DNA]</scope>
    <source>
        <strain evidence="1">ECC1097</strain>
    </source>
</reference>
<dbReference type="GeneID" id="93155450"/>
<accession>A0A2J0PJI6</accession>
<sequence length="118" mass="13859">MKIYEITPIGKPRMTQRDRWHKRPATAAYWAYKEQVRLLGIRLPESGYHVTFVIPMPKSWSKTKRAQYVGQPHQQKPDKDNLEKALLDAVFDEDSHVWDGRVTKIWGETGQIIIEEAR</sequence>
<proteinExistence type="predicted"/>
<name>A0A2J0PJI6_9ENTR</name>
<dbReference type="RefSeq" id="WP_047363575.1">
    <property type="nucleotide sequence ID" value="NZ_CP083828.1"/>
</dbReference>
<organism evidence="1">
    <name type="scientific">Enterobacter kobei</name>
    <dbReference type="NCBI Taxonomy" id="208224"/>
    <lineage>
        <taxon>Bacteria</taxon>
        <taxon>Pseudomonadati</taxon>
        <taxon>Pseudomonadota</taxon>
        <taxon>Gammaproteobacteria</taxon>
        <taxon>Enterobacterales</taxon>
        <taxon>Enterobacteriaceae</taxon>
        <taxon>Enterobacter</taxon>
        <taxon>Enterobacter cloacae complex</taxon>
    </lineage>
</organism>
<dbReference type="AlphaFoldDB" id="A0A2J0PJI6"/>
<comment type="caution">
    <text evidence="1">The sequence shown here is derived from an EMBL/GenBank/DDBJ whole genome shotgun (WGS) entry which is preliminary data.</text>
</comment>
<gene>
    <name evidence="1" type="ORF">B9Q37_12525</name>
</gene>
<dbReference type="EMBL" id="NEEU01000004">
    <property type="protein sequence ID" value="PJD74710.1"/>
    <property type="molecule type" value="Genomic_DNA"/>
</dbReference>
<dbReference type="GO" id="GO:0000287">
    <property type="term" value="F:magnesium ion binding"/>
    <property type="evidence" value="ECO:0007669"/>
    <property type="project" value="InterPro"/>
</dbReference>
<evidence type="ECO:0000313" key="2">
    <source>
        <dbReference type="Proteomes" id="UP000230495"/>
    </source>
</evidence>
<evidence type="ECO:0000313" key="1">
    <source>
        <dbReference type="EMBL" id="PJD74710.1"/>
    </source>
</evidence>
<dbReference type="InterPro" id="IPR036614">
    <property type="entry name" value="RusA-like_sf"/>
</dbReference>
<dbReference type="OrthoDB" id="6196077at2"/>
<dbReference type="Pfam" id="PF05866">
    <property type="entry name" value="RusA"/>
    <property type="match status" value="1"/>
</dbReference>
<dbReference type="InterPro" id="IPR008822">
    <property type="entry name" value="Endonuclease_RusA-like"/>
</dbReference>
<protein>
    <submittedName>
        <fullName evidence="1">Uncharacterized protein</fullName>
    </submittedName>
</protein>
<dbReference type="Proteomes" id="UP000230495">
    <property type="component" value="Unassembled WGS sequence"/>
</dbReference>
<dbReference type="SUPFAM" id="SSF103084">
    <property type="entry name" value="Holliday junction resolvase RusA"/>
    <property type="match status" value="1"/>
</dbReference>